<protein>
    <recommendedName>
        <fullName evidence="1">Phage tail assembly chaperone-like domain-containing protein</fullName>
    </recommendedName>
</protein>
<dbReference type="AlphaFoldDB" id="A0A1H5DG44"/>
<dbReference type="Pfam" id="PF16778">
    <property type="entry name" value="Phage_tail_APC"/>
    <property type="match status" value="1"/>
</dbReference>
<evidence type="ECO:0000259" key="1">
    <source>
        <dbReference type="Pfam" id="PF16778"/>
    </source>
</evidence>
<dbReference type="EMBL" id="FNTF01000002">
    <property type="protein sequence ID" value="SED77826.1"/>
    <property type="molecule type" value="Genomic_DNA"/>
</dbReference>
<dbReference type="InterPro" id="IPR031893">
    <property type="entry name" value="Phage_tail_APC"/>
</dbReference>
<proteinExistence type="predicted"/>
<evidence type="ECO:0000313" key="3">
    <source>
        <dbReference type="Proteomes" id="UP000183114"/>
    </source>
</evidence>
<sequence>MKRFYSQTTQTTYLEGLHKTMPNDAKEIAEERYLEVLANPAPNKVRGHDAEGLPILIDLPPESLAALERGWRDGEVLRVQWLRDRHRDEQDLSRAPTLTSEQFVSLLSYMQSLRDWPENLDFPVEQSRPVPPDWIAEQIK</sequence>
<evidence type="ECO:0000313" key="2">
    <source>
        <dbReference type="EMBL" id="SED77826.1"/>
    </source>
</evidence>
<gene>
    <name evidence="2" type="ORF">SAMN04490185_4171</name>
</gene>
<dbReference type="Proteomes" id="UP000183114">
    <property type="component" value="Unassembled WGS sequence"/>
</dbReference>
<reference evidence="2 3" key="1">
    <citation type="submission" date="2016-10" db="EMBL/GenBank/DDBJ databases">
        <authorList>
            <person name="de Groot N.N."/>
        </authorList>
    </citation>
    <scope>NUCLEOTIDE SEQUENCE [LARGE SCALE GENOMIC DNA]</scope>
    <source>
        <strain evidence="2 3">BS3655</strain>
    </source>
</reference>
<name>A0A1H5DG44_9PSED</name>
<organism evidence="2 3">
    <name type="scientific">Pseudomonas frederiksbergensis</name>
    <dbReference type="NCBI Taxonomy" id="104087"/>
    <lineage>
        <taxon>Bacteria</taxon>
        <taxon>Pseudomonadati</taxon>
        <taxon>Pseudomonadota</taxon>
        <taxon>Gammaproteobacteria</taxon>
        <taxon>Pseudomonadales</taxon>
        <taxon>Pseudomonadaceae</taxon>
        <taxon>Pseudomonas</taxon>
    </lineage>
</organism>
<accession>A0A1H5DG44</accession>
<feature type="domain" description="Phage tail assembly chaperone-like" evidence="1">
    <location>
        <begin position="67"/>
        <end position="133"/>
    </location>
</feature>
<dbReference type="RefSeq" id="WP_074877032.1">
    <property type="nucleotide sequence ID" value="NZ_FNTF01000002.1"/>
</dbReference>